<keyword evidence="7" id="KW-1185">Reference proteome</keyword>
<dbReference type="AlphaFoldDB" id="A0A418NX26"/>
<keyword evidence="2 3" id="KW-0961">Cell wall biogenesis/degradation</keyword>
<dbReference type="GO" id="GO:0000270">
    <property type="term" value="P:peptidoglycan metabolic process"/>
    <property type="evidence" value="ECO:0007669"/>
    <property type="project" value="UniProtKB-UniRule"/>
</dbReference>
<dbReference type="PANTHER" id="PTHR34183:SF8">
    <property type="entry name" value="ENDOLYTIC PEPTIDOGLYCAN TRANSGLYCOSYLASE RLPA-RELATED"/>
    <property type="match status" value="1"/>
</dbReference>
<dbReference type="Gene3D" id="2.40.40.10">
    <property type="entry name" value="RlpA-like domain"/>
    <property type="match status" value="1"/>
</dbReference>
<evidence type="ECO:0000256" key="2">
    <source>
        <dbReference type="ARBA" id="ARBA00023316"/>
    </source>
</evidence>
<dbReference type="SUPFAM" id="SSF50685">
    <property type="entry name" value="Barwin-like endoglucanases"/>
    <property type="match status" value="1"/>
</dbReference>
<dbReference type="NCBIfam" id="TIGR00413">
    <property type="entry name" value="rlpA"/>
    <property type="match status" value="1"/>
</dbReference>
<feature type="domain" description="RlpA-like protein double-psi beta-barrel" evidence="5">
    <location>
        <begin position="101"/>
        <end position="187"/>
    </location>
</feature>
<dbReference type="Proteomes" id="UP000286576">
    <property type="component" value="Unassembled WGS sequence"/>
</dbReference>
<evidence type="ECO:0000313" key="7">
    <source>
        <dbReference type="Proteomes" id="UP000286576"/>
    </source>
</evidence>
<organism evidence="6 7">
    <name type="scientific">Aurantiacibacter zhengii</name>
    <dbReference type="NCBI Taxonomy" id="2307003"/>
    <lineage>
        <taxon>Bacteria</taxon>
        <taxon>Pseudomonadati</taxon>
        <taxon>Pseudomonadota</taxon>
        <taxon>Alphaproteobacteria</taxon>
        <taxon>Sphingomonadales</taxon>
        <taxon>Erythrobacteraceae</taxon>
        <taxon>Aurantiacibacter</taxon>
    </lineage>
</organism>
<evidence type="ECO:0000259" key="5">
    <source>
        <dbReference type="Pfam" id="PF03330"/>
    </source>
</evidence>
<dbReference type="EC" id="4.2.2.-" evidence="3"/>
<sequence length="193" mass="20418">MDGTNPNRAITRWLAPVAALILLGGGGIGLAQDAPVGTQMSADLAPAARQDQPAFQPSEQAQFETAFARFDTPAEPALPDHAVDITTIEPAEPSATPIGPGVASYYGRRFHGRPTASGEAFDMNDLTAAHKTLPFGSRVRVTNPRNGASVVVRVNDRGPFTRGRDIDLSRAAAEQIGIVRSGHGRVELELLDN</sequence>
<dbReference type="HAMAP" id="MF_02071">
    <property type="entry name" value="RlpA"/>
    <property type="match status" value="1"/>
</dbReference>
<comment type="similarity">
    <text evidence="3 4">Belongs to the RlpA family.</text>
</comment>
<proteinExistence type="inferred from homology"/>
<dbReference type="OrthoDB" id="9779128at2"/>
<dbReference type="InterPro" id="IPR009009">
    <property type="entry name" value="RlpA-like_DPBB"/>
</dbReference>
<protein>
    <recommendedName>
        <fullName evidence="3">Endolytic peptidoglycan transglycosylase RlpA</fullName>
        <ecNumber evidence="3">4.2.2.-</ecNumber>
    </recommendedName>
</protein>
<dbReference type="CDD" id="cd22268">
    <property type="entry name" value="DPBB_RlpA-like"/>
    <property type="match status" value="1"/>
</dbReference>
<evidence type="ECO:0000256" key="3">
    <source>
        <dbReference type="HAMAP-Rule" id="MF_02071"/>
    </source>
</evidence>
<dbReference type="InterPro" id="IPR012997">
    <property type="entry name" value="RplA"/>
</dbReference>
<dbReference type="InterPro" id="IPR034718">
    <property type="entry name" value="RlpA"/>
</dbReference>
<evidence type="ECO:0000256" key="1">
    <source>
        <dbReference type="ARBA" id="ARBA00023239"/>
    </source>
</evidence>
<comment type="function">
    <text evidence="3">Lytic transglycosylase with a strong preference for naked glycan strands that lack stem peptides.</text>
</comment>
<evidence type="ECO:0000256" key="4">
    <source>
        <dbReference type="RuleBase" id="RU003495"/>
    </source>
</evidence>
<dbReference type="GO" id="GO:0071555">
    <property type="term" value="P:cell wall organization"/>
    <property type="evidence" value="ECO:0007669"/>
    <property type="project" value="UniProtKB-KW"/>
</dbReference>
<dbReference type="PANTHER" id="PTHR34183">
    <property type="entry name" value="ENDOLYTIC PEPTIDOGLYCAN TRANSGLYCOSYLASE RLPA"/>
    <property type="match status" value="1"/>
</dbReference>
<reference evidence="6 7" key="1">
    <citation type="submission" date="2018-08" db="EMBL/GenBank/DDBJ databases">
        <title>Erythrobacter zhengii sp.nov., a bacterium isolated from deep-sea sediment.</title>
        <authorList>
            <person name="Fang C."/>
            <person name="Wu Y.-H."/>
            <person name="Sun C."/>
            <person name="Wang H."/>
            <person name="Cheng H."/>
            <person name="Meng F.-X."/>
            <person name="Wang C.-S."/>
            <person name="Xu X.-W."/>
        </authorList>
    </citation>
    <scope>NUCLEOTIDE SEQUENCE [LARGE SCALE GENOMIC DNA]</scope>
    <source>
        <strain evidence="6 7">V18</strain>
    </source>
</reference>
<keyword evidence="1 3" id="KW-0456">Lyase</keyword>
<accession>A0A418NX26</accession>
<comment type="caution">
    <text evidence="6">The sequence shown here is derived from an EMBL/GenBank/DDBJ whole genome shotgun (WGS) entry which is preliminary data.</text>
</comment>
<name>A0A418NX26_9SPHN</name>
<gene>
    <name evidence="3" type="primary">rlpA</name>
    <name evidence="6" type="ORF">D2V07_02670</name>
</gene>
<dbReference type="InterPro" id="IPR036908">
    <property type="entry name" value="RlpA-like_sf"/>
</dbReference>
<dbReference type="Pfam" id="PF03330">
    <property type="entry name" value="DPBB_1"/>
    <property type="match status" value="1"/>
</dbReference>
<dbReference type="GO" id="GO:0008932">
    <property type="term" value="F:lytic endotransglycosylase activity"/>
    <property type="evidence" value="ECO:0007669"/>
    <property type="project" value="UniProtKB-UniRule"/>
</dbReference>
<evidence type="ECO:0000313" key="6">
    <source>
        <dbReference type="EMBL" id="RIV89160.1"/>
    </source>
</evidence>
<dbReference type="EMBL" id="QXFL01000001">
    <property type="protein sequence ID" value="RIV89160.1"/>
    <property type="molecule type" value="Genomic_DNA"/>
</dbReference>